<dbReference type="GO" id="GO:0005737">
    <property type="term" value="C:cytoplasm"/>
    <property type="evidence" value="ECO:0007669"/>
    <property type="project" value="TreeGrafter"/>
</dbReference>
<evidence type="ECO:0000256" key="4">
    <source>
        <dbReference type="ARBA" id="ARBA00022553"/>
    </source>
</evidence>
<dbReference type="OrthoDB" id="10255048at2759"/>
<dbReference type="AlphaFoldDB" id="G3HK78"/>
<dbReference type="InParanoid" id="G3HK78"/>
<dbReference type="OMA" id="QGPEPIM"/>
<accession>G3HK78</accession>
<dbReference type="Pfam" id="PF25777">
    <property type="entry name" value="Aurora-A_bind_TACC3"/>
    <property type="match status" value="1"/>
</dbReference>
<comment type="subcellular location">
    <subcellularLocation>
        <location evidence="1">Cytoplasm</location>
        <location evidence="1">Cytoskeleton</location>
    </subcellularLocation>
</comment>
<dbReference type="GO" id="GO:0019904">
    <property type="term" value="F:protein domain specific binding"/>
    <property type="evidence" value="ECO:0007669"/>
    <property type="project" value="UniProtKB-ARBA"/>
</dbReference>
<keyword evidence="6" id="KW-0206">Cytoskeleton</keyword>
<gene>
    <name evidence="9" type="ORF">I79_011096</name>
</gene>
<feature type="domain" description="Transforming acidic coiled-coil-containing protein C-terminal" evidence="8">
    <location>
        <begin position="381"/>
        <end position="574"/>
    </location>
</feature>
<proteinExistence type="inferred from homology"/>
<evidence type="ECO:0000256" key="2">
    <source>
        <dbReference type="ARBA" id="ARBA00009423"/>
    </source>
</evidence>
<dbReference type="FunFam" id="1.20.5.1700:FF:000001">
    <property type="entry name" value="Transforming acidic coiled-coil-containing protein 1 isoform 2"/>
    <property type="match status" value="1"/>
</dbReference>
<evidence type="ECO:0000256" key="1">
    <source>
        <dbReference type="ARBA" id="ARBA00004245"/>
    </source>
</evidence>
<evidence type="ECO:0000256" key="3">
    <source>
        <dbReference type="ARBA" id="ARBA00022490"/>
    </source>
</evidence>
<dbReference type="GO" id="GO:0005856">
    <property type="term" value="C:cytoskeleton"/>
    <property type="evidence" value="ECO:0007669"/>
    <property type="project" value="UniProtKB-SubCell"/>
</dbReference>
<evidence type="ECO:0000313" key="10">
    <source>
        <dbReference type="Proteomes" id="UP000001075"/>
    </source>
</evidence>
<dbReference type="InterPro" id="IPR057663">
    <property type="entry name" value="TACC3_Aurora-A_bind"/>
</dbReference>
<keyword evidence="5 7" id="KW-0175">Coiled coil</keyword>
<keyword evidence="3" id="KW-0963">Cytoplasm</keyword>
<dbReference type="GO" id="GO:0032886">
    <property type="term" value="P:regulation of microtubule-based process"/>
    <property type="evidence" value="ECO:0007669"/>
    <property type="project" value="UniProtKB-ARBA"/>
</dbReference>
<sequence length="580" mass="64119">MSLHILNEENVPSEKSSENSNFLFSQLELTGRSSVLRPSQKENIPPKNQAKAAKVTFHTPLRDPQTHRILSPNMTSKLETPFALDDNIGLENNHCVCLQKENQLPLAPMDDTPVVQIAAEILRAEGEVQEVVLNSSSTSASTSFLDNVPVAPPVGPVLEPAHQGPEPIMDGDLPPPIGPVLEPSHQGPEPIMDGDLAPPVGPVLEPAHQGPVPVMDGDLAPPVGPVLEPAHQGPEPMMDGDLAPLSEPVLEPAHQGPGPILDLEKENFRDPAEVLGTCAEVDYLEQFGTSSFKESAWRKQSLYLKFDPLLKESPLRPMPVVPVTNSIQDADEAGLGNPMEAKLVDLDFLGTLDDPVSGPPLCVLEPRGLLPAEPIVDILQYGQKDLDALVNATKQENLELRSKYEDLNTKYLEMGKIVDGFEKIAYKSMEEAEKQKELAEDKIKKVLKERDQLTADLNSMEKSFSDLFKRFEKQKEVIEGYRKNEDSLKKCVEEYIVKIEKEGQRYQALKAHAEEKLKLANEEIAQVRSKAQAEALALQASLRKAQMQIHSLEKTVEHKTKEIDELTRICDDLISKVEKI</sequence>
<dbReference type="FunCoup" id="G3HK78">
    <property type="interactions" value="412"/>
</dbReference>
<evidence type="ECO:0000256" key="7">
    <source>
        <dbReference type="SAM" id="Coils"/>
    </source>
</evidence>
<evidence type="ECO:0000256" key="5">
    <source>
        <dbReference type="ARBA" id="ARBA00023054"/>
    </source>
</evidence>
<reference evidence="10" key="1">
    <citation type="journal article" date="2011" name="Nat. Biotechnol.">
        <title>The genomic sequence of the Chinese hamster ovary (CHO)-K1 cell line.</title>
        <authorList>
            <person name="Xu X."/>
            <person name="Nagarajan H."/>
            <person name="Lewis N.E."/>
            <person name="Pan S."/>
            <person name="Cai Z."/>
            <person name="Liu X."/>
            <person name="Chen W."/>
            <person name="Xie M."/>
            <person name="Wang W."/>
            <person name="Hammond S."/>
            <person name="Andersen M.R."/>
            <person name="Neff N."/>
            <person name="Passarelli B."/>
            <person name="Koh W."/>
            <person name="Fan H.C."/>
            <person name="Wang J."/>
            <person name="Gui Y."/>
            <person name="Lee K.H."/>
            <person name="Betenbaugh M.J."/>
            <person name="Quake S.R."/>
            <person name="Famili I."/>
            <person name="Palsson B.O."/>
            <person name="Wang J."/>
        </authorList>
    </citation>
    <scope>NUCLEOTIDE SEQUENCE [LARGE SCALE GENOMIC DNA]</scope>
    <source>
        <strain evidence="10">CHO K1 cell line</strain>
    </source>
</reference>
<dbReference type="GO" id="GO:0022027">
    <property type="term" value="P:interkinetic nuclear migration"/>
    <property type="evidence" value="ECO:0007669"/>
    <property type="project" value="UniProtKB-ARBA"/>
</dbReference>
<evidence type="ECO:0000259" key="8">
    <source>
        <dbReference type="Pfam" id="PF05010"/>
    </source>
</evidence>
<dbReference type="InterPro" id="IPR007707">
    <property type="entry name" value="TACC_C"/>
</dbReference>
<feature type="coiled-coil region" evidence="7">
    <location>
        <begin position="390"/>
        <end position="463"/>
    </location>
</feature>
<dbReference type="Pfam" id="PF05010">
    <property type="entry name" value="TACC_C"/>
    <property type="match status" value="1"/>
</dbReference>
<evidence type="ECO:0000313" key="9">
    <source>
        <dbReference type="EMBL" id="EGW00399.1"/>
    </source>
</evidence>
<dbReference type="GO" id="GO:0021987">
    <property type="term" value="P:cerebral cortex development"/>
    <property type="evidence" value="ECO:0007669"/>
    <property type="project" value="UniProtKB-ARBA"/>
</dbReference>
<organism evidence="9 10">
    <name type="scientific">Cricetulus griseus</name>
    <name type="common">Chinese hamster</name>
    <name type="synonym">Cricetulus barabensis griseus</name>
    <dbReference type="NCBI Taxonomy" id="10029"/>
    <lineage>
        <taxon>Eukaryota</taxon>
        <taxon>Metazoa</taxon>
        <taxon>Chordata</taxon>
        <taxon>Craniata</taxon>
        <taxon>Vertebrata</taxon>
        <taxon>Euteleostomi</taxon>
        <taxon>Mammalia</taxon>
        <taxon>Eutheria</taxon>
        <taxon>Euarchontoglires</taxon>
        <taxon>Glires</taxon>
        <taxon>Rodentia</taxon>
        <taxon>Myomorpha</taxon>
        <taxon>Muroidea</taxon>
        <taxon>Cricetidae</taxon>
        <taxon>Cricetinae</taxon>
        <taxon>Cricetulus</taxon>
    </lineage>
</organism>
<dbReference type="PANTHER" id="PTHR13924">
    <property type="entry name" value="TRANSFORMING ACIDIC COILED-COIL CONTAINING PROTEIN 1/2"/>
    <property type="match status" value="1"/>
</dbReference>
<feature type="coiled-coil region" evidence="7">
    <location>
        <begin position="496"/>
        <end position="569"/>
    </location>
</feature>
<dbReference type="InterPro" id="IPR039915">
    <property type="entry name" value="TACC"/>
</dbReference>
<dbReference type="Gene3D" id="1.20.5.1700">
    <property type="match status" value="1"/>
</dbReference>
<comment type="similarity">
    <text evidence="2">Belongs to the TACC family.</text>
</comment>
<dbReference type="EMBL" id="JH000454">
    <property type="protein sequence ID" value="EGW00399.1"/>
    <property type="molecule type" value="Genomic_DNA"/>
</dbReference>
<name>G3HK78_CRIGR</name>
<keyword evidence="4" id="KW-0597">Phosphoprotein</keyword>
<dbReference type="GO" id="GO:0007052">
    <property type="term" value="P:mitotic spindle organization"/>
    <property type="evidence" value="ECO:0007669"/>
    <property type="project" value="InterPro"/>
</dbReference>
<dbReference type="STRING" id="10029.G3HK78"/>
<protein>
    <submittedName>
        <fullName evidence="9">Transforming acidic coiled-coil-containing protein 3</fullName>
    </submittedName>
</protein>
<evidence type="ECO:0000256" key="6">
    <source>
        <dbReference type="ARBA" id="ARBA00023212"/>
    </source>
</evidence>
<dbReference type="Proteomes" id="UP000001075">
    <property type="component" value="Unassembled WGS sequence"/>
</dbReference>
<dbReference type="PANTHER" id="PTHR13924:SF4">
    <property type="entry name" value="TRANSFORMING ACIDIC COILED-COIL-CONTAINING PROTEIN 3"/>
    <property type="match status" value="1"/>
</dbReference>